<keyword evidence="10" id="KW-1133">Transmembrane helix</keyword>
<feature type="transmembrane region" description="Helical" evidence="10">
    <location>
        <begin position="80"/>
        <end position="100"/>
    </location>
</feature>
<keyword evidence="6" id="KW-0808">Transferase</keyword>
<dbReference type="RefSeq" id="WP_075641262.1">
    <property type="nucleotide sequence ID" value="NZ_MKIM01000031.1"/>
</dbReference>
<dbReference type="PRINTS" id="PR00344">
    <property type="entry name" value="BCTRLSENSOR"/>
</dbReference>
<dbReference type="AlphaFoldDB" id="A0A1Q8ZL90"/>
<dbReference type="SMART" id="SM00387">
    <property type="entry name" value="HATPase_c"/>
    <property type="match status" value="1"/>
</dbReference>
<dbReference type="InterPro" id="IPR003594">
    <property type="entry name" value="HATPase_dom"/>
</dbReference>
<evidence type="ECO:0000256" key="10">
    <source>
        <dbReference type="SAM" id="Phobius"/>
    </source>
</evidence>
<dbReference type="Gene3D" id="3.30.565.10">
    <property type="entry name" value="Histidine kinase-like ATPase, C-terminal domain"/>
    <property type="match status" value="1"/>
</dbReference>
<dbReference type="Pfam" id="PF02518">
    <property type="entry name" value="HATPase_c"/>
    <property type="match status" value="1"/>
</dbReference>
<dbReference type="STRING" id="1867956.BJF95_00020"/>
<dbReference type="InterPro" id="IPR036097">
    <property type="entry name" value="HisK_dim/P_sf"/>
</dbReference>
<keyword evidence="7" id="KW-0547">Nucleotide-binding</keyword>
<keyword evidence="13" id="KW-1185">Reference proteome</keyword>
<evidence type="ECO:0000256" key="6">
    <source>
        <dbReference type="ARBA" id="ARBA00022679"/>
    </source>
</evidence>
<dbReference type="PANTHER" id="PTHR44936">
    <property type="entry name" value="SENSOR PROTEIN CREC"/>
    <property type="match status" value="1"/>
</dbReference>
<feature type="transmembrane region" description="Helical" evidence="10">
    <location>
        <begin position="161"/>
        <end position="183"/>
    </location>
</feature>
<dbReference type="Proteomes" id="UP000186894">
    <property type="component" value="Unassembled WGS sequence"/>
</dbReference>
<keyword evidence="9" id="KW-0067">ATP-binding</keyword>
<name>A0A1Q8ZL90_9HYPH</name>
<evidence type="ECO:0000256" key="8">
    <source>
        <dbReference type="ARBA" id="ARBA00022777"/>
    </source>
</evidence>
<dbReference type="SUPFAM" id="SSF47384">
    <property type="entry name" value="Homodimeric domain of signal transducing histidine kinase"/>
    <property type="match status" value="1"/>
</dbReference>
<evidence type="ECO:0000256" key="4">
    <source>
        <dbReference type="ARBA" id="ARBA00022475"/>
    </source>
</evidence>
<keyword evidence="10" id="KW-0472">Membrane</keyword>
<dbReference type="InterPro" id="IPR047770">
    <property type="entry name" value="RegB"/>
</dbReference>
<dbReference type="CDD" id="cd00075">
    <property type="entry name" value="HATPase"/>
    <property type="match status" value="1"/>
</dbReference>
<dbReference type="GO" id="GO:0005524">
    <property type="term" value="F:ATP binding"/>
    <property type="evidence" value="ECO:0007669"/>
    <property type="project" value="UniProtKB-KW"/>
</dbReference>
<keyword evidence="8 12" id="KW-0418">Kinase</keyword>
<accession>A0A1Q8ZL90</accession>
<dbReference type="OrthoDB" id="9785252at2"/>
<protein>
    <recommendedName>
        <fullName evidence="3">histidine kinase</fullName>
        <ecNumber evidence="3">2.7.13.3</ecNumber>
    </recommendedName>
</protein>
<proteinExistence type="predicted"/>
<feature type="transmembrane region" description="Helical" evidence="10">
    <location>
        <begin position="26"/>
        <end position="45"/>
    </location>
</feature>
<dbReference type="GO" id="GO:0005886">
    <property type="term" value="C:plasma membrane"/>
    <property type="evidence" value="ECO:0007669"/>
    <property type="project" value="UniProtKB-SubCell"/>
</dbReference>
<dbReference type="InterPro" id="IPR036890">
    <property type="entry name" value="HATPase_C_sf"/>
</dbReference>
<dbReference type="InterPro" id="IPR003661">
    <property type="entry name" value="HisK_dim/P_dom"/>
</dbReference>
<keyword evidence="5" id="KW-0597">Phosphoprotein</keyword>
<evidence type="ECO:0000256" key="7">
    <source>
        <dbReference type="ARBA" id="ARBA00022741"/>
    </source>
</evidence>
<dbReference type="PROSITE" id="PS50109">
    <property type="entry name" value="HIS_KIN"/>
    <property type="match status" value="1"/>
</dbReference>
<dbReference type="CDD" id="cd00082">
    <property type="entry name" value="HisKA"/>
    <property type="match status" value="1"/>
</dbReference>
<dbReference type="EMBL" id="MKIM01000031">
    <property type="protein sequence ID" value="OLP42570.1"/>
    <property type="molecule type" value="Genomic_DNA"/>
</dbReference>
<sequence length="439" mass="48127">MNENVDTQMNFGTTSRRLRLETLVRLRWLAVAGQTMTLIIVSLVLQFPMPVLAVAILIGTLAIVNFILQVAFPSTQRLEPIWTFAILALDLLQMTGLLFITGGLSNPFAPLICVPVIITFASQPLRHAMALMVLALICISSLAFTPYRLPWYADYIDRGGPVMLVAIWCSIVSMSTFAAFYAYRVSKEANLLADALTATELVLQKEKHLSQLDGLAAAAAHELGTPLATISVVAKEMEREFGKDPRLSEDLQLLRSQSERCRDILKQLTTLSSEGDEHMRTLPLSSLIEEVIAPHREFGIKLTVLEPSGREGEPVGSRNPGILYGLGNLIENALDYAKDQVTVTVEHDHRHVTITIDDDGEGFTPDILLRIGEPYVTSRKSDARAGGLGLGLFIAKTLLERSGAHLKFENRAGPTPGAPVLGASVVVRWPRKAMETPIK</sequence>
<dbReference type="NCBIfam" id="NF033792">
    <property type="entry name" value="ActS_PrrB_HisK"/>
    <property type="match status" value="1"/>
</dbReference>
<keyword evidence="10" id="KW-0812">Transmembrane</keyword>
<evidence type="ECO:0000313" key="12">
    <source>
        <dbReference type="EMBL" id="OLP42570.1"/>
    </source>
</evidence>
<feature type="domain" description="Histidine kinase" evidence="11">
    <location>
        <begin position="218"/>
        <end position="433"/>
    </location>
</feature>
<dbReference type="EC" id="2.7.13.3" evidence="3"/>
<dbReference type="InterPro" id="IPR004358">
    <property type="entry name" value="Sig_transdc_His_kin-like_C"/>
</dbReference>
<evidence type="ECO:0000256" key="3">
    <source>
        <dbReference type="ARBA" id="ARBA00012438"/>
    </source>
</evidence>
<evidence type="ECO:0000256" key="9">
    <source>
        <dbReference type="ARBA" id="ARBA00022840"/>
    </source>
</evidence>
<evidence type="ECO:0000259" key="11">
    <source>
        <dbReference type="PROSITE" id="PS50109"/>
    </source>
</evidence>
<evidence type="ECO:0000256" key="2">
    <source>
        <dbReference type="ARBA" id="ARBA00004651"/>
    </source>
</evidence>
<dbReference type="GO" id="GO:0000155">
    <property type="term" value="F:phosphorelay sensor kinase activity"/>
    <property type="evidence" value="ECO:0007669"/>
    <property type="project" value="InterPro"/>
</dbReference>
<keyword evidence="4" id="KW-1003">Cell membrane</keyword>
<dbReference type="SMART" id="SM00388">
    <property type="entry name" value="HisKA"/>
    <property type="match status" value="1"/>
</dbReference>
<dbReference type="Gene3D" id="1.10.287.130">
    <property type="match status" value="1"/>
</dbReference>
<organism evidence="12 13">
    <name type="scientific">Rhizobium oryziradicis</name>
    <dbReference type="NCBI Taxonomy" id="1867956"/>
    <lineage>
        <taxon>Bacteria</taxon>
        <taxon>Pseudomonadati</taxon>
        <taxon>Pseudomonadota</taxon>
        <taxon>Alphaproteobacteria</taxon>
        <taxon>Hyphomicrobiales</taxon>
        <taxon>Rhizobiaceae</taxon>
        <taxon>Rhizobium/Agrobacterium group</taxon>
        <taxon>Rhizobium</taxon>
    </lineage>
</organism>
<dbReference type="PANTHER" id="PTHR44936:SF10">
    <property type="entry name" value="SENSOR PROTEIN RSTB"/>
    <property type="match status" value="1"/>
</dbReference>
<evidence type="ECO:0000256" key="5">
    <source>
        <dbReference type="ARBA" id="ARBA00022553"/>
    </source>
</evidence>
<comment type="subcellular location">
    <subcellularLocation>
        <location evidence="2">Cell membrane</location>
        <topology evidence="2">Multi-pass membrane protein</topology>
    </subcellularLocation>
</comment>
<dbReference type="Pfam" id="PF00512">
    <property type="entry name" value="HisKA"/>
    <property type="match status" value="1"/>
</dbReference>
<feature type="transmembrane region" description="Helical" evidence="10">
    <location>
        <begin position="129"/>
        <end position="149"/>
    </location>
</feature>
<gene>
    <name evidence="12" type="ORF">BJF95_00020</name>
</gene>
<feature type="transmembrane region" description="Helical" evidence="10">
    <location>
        <begin position="51"/>
        <end position="68"/>
    </location>
</feature>
<dbReference type="InterPro" id="IPR050980">
    <property type="entry name" value="2C_sensor_his_kinase"/>
</dbReference>
<dbReference type="SUPFAM" id="SSF55874">
    <property type="entry name" value="ATPase domain of HSP90 chaperone/DNA topoisomerase II/histidine kinase"/>
    <property type="match status" value="1"/>
</dbReference>
<evidence type="ECO:0000256" key="1">
    <source>
        <dbReference type="ARBA" id="ARBA00000085"/>
    </source>
</evidence>
<comment type="caution">
    <text evidence="12">The sequence shown here is derived from an EMBL/GenBank/DDBJ whole genome shotgun (WGS) entry which is preliminary data.</text>
</comment>
<dbReference type="InterPro" id="IPR005467">
    <property type="entry name" value="His_kinase_dom"/>
</dbReference>
<evidence type="ECO:0000313" key="13">
    <source>
        <dbReference type="Proteomes" id="UP000186894"/>
    </source>
</evidence>
<comment type="catalytic activity">
    <reaction evidence="1">
        <text>ATP + protein L-histidine = ADP + protein N-phospho-L-histidine.</text>
        <dbReference type="EC" id="2.7.13.3"/>
    </reaction>
</comment>
<reference evidence="12 13" key="1">
    <citation type="submission" date="2016-09" db="EMBL/GenBank/DDBJ databases">
        <title>Rhizobium oryziradicis sp. nov., isolated from the root of rice.</title>
        <authorList>
            <person name="Zhao J."/>
            <person name="Zhang X."/>
        </authorList>
    </citation>
    <scope>NUCLEOTIDE SEQUENCE [LARGE SCALE GENOMIC DNA]</scope>
    <source>
        <strain evidence="12 13">N19</strain>
    </source>
</reference>